<gene>
    <name evidence="2" type="ORF">BECKTUN1418E_GA0071001_101733</name>
    <name evidence="1" type="ORF">BECKTUN1418F_GA0071002_101532</name>
</gene>
<protein>
    <submittedName>
        <fullName evidence="1">Uncharacterized protein</fullName>
    </submittedName>
</protein>
<evidence type="ECO:0000313" key="1">
    <source>
        <dbReference type="EMBL" id="VFK52995.1"/>
    </source>
</evidence>
<sequence length="52" mass="5920">MFALNFICSKQITESNANQYRPVLSSQYIRTLRIGILGHFETPLCQDSCPVD</sequence>
<name>A0A450ZGR7_9GAMM</name>
<accession>A0A450ZGR7</accession>
<reference evidence="1" key="1">
    <citation type="submission" date="2019-02" db="EMBL/GenBank/DDBJ databases">
        <authorList>
            <person name="Gruber-Vodicka R. H."/>
            <person name="Seah K. B. B."/>
        </authorList>
    </citation>
    <scope>NUCLEOTIDE SEQUENCE</scope>
    <source>
        <strain evidence="2">BECK_BY2</strain>
        <strain evidence="1">BECK_BY3</strain>
    </source>
</reference>
<dbReference type="AlphaFoldDB" id="A0A450ZGR7"/>
<dbReference type="EMBL" id="CAADFV010000017">
    <property type="protein sequence ID" value="VFK53523.1"/>
    <property type="molecule type" value="Genomic_DNA"/>
</dbReference>
<evidence type="ECO:0000313" key="2">
    <source>
        <dbReference type="EMBL" id="VFK53523.1"/>
    </source>
</evidence>
<dbReference type="EMBL" id="CAADFY010000015">
    <property type="protein sequence ID" value="VFK52995.1"/>
    <property type="molecule type" value="Genomic_DNA"/>
</dbReference>
<proteinExistence type="predicted"/>
<organism evidence="1">
    <name type="scientific">Candidatus Kentrum sp. TUN</name>
    <dbReference type="NCBI Taxonomy" id="2126343"/>
    <lineage>
        <taxon>Bacteria</taxon>
        <taxon>Pseudomonadati</taxon>
        <taxon>Pseudomonadota</taxon>
        <taxon>Gammaproteobacteria</taxon>
        <taxon>Candidatus Kentrum</taxon>
    </lineage>
</organism>